<keyword evidence="2" id="KW-0812">Transmembrane</keyword>
<feature type="compositionally biased region" description="Polar residues" evidence="1">
    <location>
        <begin position="1"/>
        <end position="11"/>
    </location>
</feature>
<gene>
    <name evidence="3" type="ORF">NE237_032551</name>
</gene>
<feature type="region of interest" description="Disordered" evidence="1">
    <location>
        <begin position="1"/>
        <end position="26"/>
    </location>
</feature>
<dbReference type="PANTHER" id="PTHR36615:SF7">
    <property type="entry name" value="PROTEIN, PUTATIVE-RELATED"/>
    <property type="match status" value="1"/>
</dbReference>
<evidence type="ECO:0000313" key="4">
    <source>
        <dbReference type="Proteomes" id="UP001141806"/>
    </source>
</evidence>
<comment type="caution">
    <text evidence="3">The sequence shown here is derived from an EMBL/GenBank/DDBJ whole genome shotgun (WGS) entry which is preliminary data.</text>
</comment>
<dbReference type="PANTHER" id="PTHR36615">
    <property type="entry name" value="PROTEIN, PUTATIVE-RELATED"/>
    <property type="match status" value="1"/>
</dbReference>
<organism evidence="3 4">
    <name type="scientific">Protea cynaroides</name>
    <dbReference type="NCBI Taxonomy" id="273540"/>
    <lineage>
        <taxon>Eukaryota</taxon>
        <taxon>Viridiplantae</taxon>
        <taxon>Streptophyta</taxon>
        <taxon>Embryophyta</taxon>
        <taxon>Tracheophyta</taxon>
        <taxon>Spermatophyta</taxon>
        <taxon>Magnoliopsida</taxon>
        <taxon>Proteales</taxon>
        <taxon>Proteaceae</taxon>
        <taxon>Protea</taxon>
    </lineage>
</organism>
<keyword evidence="4" id="KW-1185">Reference proteome</keyword>
<reference evidence="3" key="1">
    <citation type="journal article" date="2023" name="Plant J.">
        <title>The genome of the king protea, Protea cynaroides.</title>
        <authorList>
            <person name="Chang J."/>
            <person name="Duong T.A."/>
            <person name="Schoeman C."/>
            <person name="Ma X."/>
            <person name="Roodt D."/>
            <person name="Barker N."/>
            <person name="Li Z."/>
            <person name="Van de Peer Y."/>
            <person name="Mizrachi E."/>
        </authorList>
    </citation>
    <scope>NUCLEOTIDE SEQUENCE</scope>
    <source>
        <tissue evidence="3">Young leaves</tissue>
    </source>
</reference>
<keyword evidence="2" id="KW-1133">Transmembrane helix</keyword>
<evidence type="ECO:0000256" key="1">
    <source>
        <dbReference type="SAM" id="MobiDB-lite"/>
    </source>
</evidence>
<accession>A0A9Q0L4F6</accession>
<dbReference type="Proteomes" id="UP001141806">
    <property type="component" value="Unassembled WGS sequence"/>
</dbReference>
<dbReference type="EMBL" id="JAMYWD010000001">
    <property type="protein sequence ID" value="KAJ4981714.1"/>
    <property type="molecule type" value="Genomic_DNA"/>
</dbReference>
<evidence type="ECO:0000256" key="2">
    <source>
        <dbReference type="SAM" id="Phobius"/>
    </source>
</evidence>
<dbReference type="AlphaFoldDB" id="A0A9Q0L4F6"/>
<sequence length="155" mass="17917">MTSGGRMTTILNGGENFPARRHSRRPIPKRGRVKAGIVIGLTHSFAALFSPIRIFTLIHLPPSQCHSRSITFKRVKISTASIEEEERHKDDYWWKNDDDEWRNDYWWKNDDDECSSELFSKEAFWAVNSEEGKSEGRDSDTVGYFFCCPPLAESQ</sequence>
<keyword evidence="2" id="KW-0472">Membrane</keyword>
<proteinExistence type="predicted"/>
<protein>
    <submittedName>
        <fullName evidence="3">Uncharacterized protein</fullName>
    </submittedName>
</protein>
<name>A0A9Q0L4F6_9MAGN</name>
<feature type="transmembrane region" description="Helical" evidence="2">
    <location>
        <begin position="35"/>
        <end position="60"/>
    </location>
</feature>
<evidence type="ECO:0000313" key="3">
    <source>
        <dbReference type="EMBL" id="KAJ4981714.1"/>
    </source>
</evidence>